<feature type="region of interest" description="Disordered" evidence="2">
    <location>
        <begin position="1"/>
        <end position="40"/>
    </location>
</feature>
<dbReference type="InterPro" id="IPR047057">
    <property type="entry name" value="MerR_fam"/>
</dbReference>
<organism evidence="4 5">
    <name type="scientific">Actinokineospora xionganensis</name>
    <dbReference type="NCBI Taxonomy" id="2684470"/>
    <lineage>
        <taxon>Bacteria</taxon>
        <taxon>Bacillati</taxon>
        <taxon>Actinomycetota</taxon>
        <taxon>Actinomycetes</taxon>
        <taxon>Pseudonocardiales</taxon>
        <taxon>Pseudonocardiaceae</taxon>
        <taxon>Actinokineospora</taxon>
    </lineage>
</organism>
<evidence type="ECO:0000313" key="4">
    <source>
        <dbReference type="EMBL" id="MBC6450980.1"/>
    </source>
</evidence>
<keyword evidence="1" id="KW-0238">DNA-binding</keyword>
<dbReference type="PANTHER" id="PTHR30204:SF89">
    <property type="entry name" value="HTH MERR-TYPE DOMAIN-CONTAINING PROTEIN"/>
    <property type="match status" value="1"/>
</dbReference>
<dbReference type="SMART" id="SM00422">
    <property type="entry name" value="HTH_MERR"/>
    <property type="match status" value="1"/>
</dbReference>
<reference evidence="4 5" key="1">
    <citation type="submission" date="2020-06" db="EMBL/GenBank/DDBJ databases">
        <title>Actinokineospora xiongansis sp. nov., isolated from soil of Baiyangdian.</title>
        <authorList>
            <person name="Zhang X."/>
        </authorList>
    </citation>
    <scope>NUCLEOTIDE SEQUENCE [LARGE SCALE GENOMIC DNA]</scope>
    <source>
        <strain evidence="4 5">HBU206404</strain>
    </source>
</reference>
<sequence length="280" mass="30388">MAPTSTANRSTRPCSPVATRSRSASSAWCSSPDPARAPSGLTYGHSTVTAARPASDGWNIGAVLQRLRPEFPDVTISKIRFLEAEGLIRPDRSPAGYRRFTGDDVERLRFVLAAQRDHYLPLRVIKDQLEQADRGGAARPLAIAVERIDPDEFAAGSDTRLTRDDVLRQAGVTGMLLDDLEQYGLVAAGSDGFYDADAVQIARLAAGLADYGIEPRHLRAFRAAADREVGLMEQVVAPMYRQRDPAARDRADSIARELGALSVGLHSLLVKAGLRRITGR</sequence>
<dbReference type="InterPro" id="IPR000551">
    <property type="entry name" value="MerR-type_HTH_dom"/>
</dbReference>
<accession>A0ABR7LEB1</accession>
<gene>
    <name evidence="4" type="ORF">GPZ80_27835</name>
</gene>
<dbReference type="Pfam" id="PF13411">
    <property type="entry name" value="MerR_1"/>
    <property type="match status" value="1"/>
</dbReference>
<dbReference type="SUPFAM" id="SSF46955">
    <property type="entry name" value="Putative DNA-binding domain"/>
    <property type="match status" value="1"/>
</dbReference>
<evidence type="ECO:0000313" key="5">
    <source>
        <dbReference type="Proteomes" id="UP000734823"/>
    </source>
</evidence>
<evidence type="ECO:0000256" key="1">
    <source>
        <dbReference type="ARBA" id="ARBA00023125"/>
    </source>
</evidence>
<evidence type="ECO:0000259" key="3">
    <source>
        <dbReference type="PROSITE" id="PS50937"/>
    </source>
</evidence>
<protein>
    <submittedName>
        <fullName evidence="4">MerR family transcriptional regulator</fullName>
    </submittedName>
</protein>
<dbReference type="CDD" id="cd00592">
    <property type="entry name" value="HTH_MerR-like"/>
    <property type="match status" value="1"/>
</dbReference>
<feature type="compositionally biased region" description="Polar residues" evidence="2">
    <location>
        <begin position="1"/>
        <end position="13"/>
    </location>
</feature>
<feature type="compositionally biased region" description="Low complexity" evidence="2">
    <location>
        <begin position="15"/>
        <end position="34"/>
    </location>
</feature>
<dbReference type="PROSITE" id="PS50937">
    <property type="entry name" value="HTH_MERR_2"/>
    <property type="match status" value="1"/>
</dbReference>
<keyword evidence="5" id="KW-1185">Reference proteome</keyword>
<proteinExistence type="predicted"/>
<comment type="caution">
    <text evidence="4">The sequence shown here is derived from an EMBL/GenBank/DDBJ whole genome shotgun (WGS) entry which is preliminary data.</text>
</comment>
<dbReference type="Proteomes" id="UP000734823">
    <property type="component" value="Unassembled WGS sequence"/>
</dbReference>
<feature type="domain" description="HTH merR-type" evidence="3">
    <location>
        <begin position="73"/>
        <end position="131"/>
    </location>
</feature>
<name>A0ABR7LEB1_9PSEU</name>
<dbReference type="InterPro" id="IPR009061">
    <property type="entry name" value="DNA-bd_dom_put_sf"/>
</dbReference>
<dbReference type="PANTHER" id="PTHR30204">
    <property type="entry name" value="REDOX-CYCLING DRUG-SENSING TRANSCRIPTIONAL ACTIVATOR SOXR"/>
    <property type="match status" value="1"/>
</dbReference>
<dbReference type="Gene3D" id="1.10.1660.10">
    <property type="match status" value="1"/>
</dbReference>
<dbReference type="EMBL" id="JABVED010000022">
    <property type="protein sequence ID" value="MBC6450980.1"/>
    <property type="molecule type" value="Genomic_DNA"/>
</dbReference>
<evidence type="ECO:0000256" key="2">
    <source>
        <dbReference type="SAM" id="MobiDB-lite"/>
    </source>
</evidence>